<feature type="compositionally biased region" description="Basic and acidic residues" evidence="1">
    <location>
        <begin position="344"/>
        <end position="358"/>
    </location>
</feature>
<feature type="compositionally biased region" description="Low complexity" evidence="1">
    <location>
        <begin position="677"/>
        <end position="686"/>
    </location>
</feature>
<feature type="compositionally biased region" description="Polar residues" evidence="1">
    <location>
        <begin position="1629"/>
        <end position="1672"/>
    </location>
</feature>
<feature type="compositionally biased region" description="Basic and acidic residues" evidence="1">
    <location>
        <begin position="1193"/>
        <end position="1238"/>
    </location>
</feature>
<dbReference type="Proteomes" id="UP000245768">
    <property type="component" value="Unassembled WGS sequence"/>
</dbReference>
<feature type="compositionally biased region" description="Low complexity" evidence="1">
    <location>
        <begin position="26"/>
        <end position="39"/>
    </location>
</feature>
<feature type="region of interest" description="Disordered" evidence="1">
    <location>
        <begin position="643"/>
        <end position="780"/>
    </location>
</feature>
<feature type="compositionally biased region" description="Polar residues" evidence="1">
    <location>
        <begin position="123"/>
        <end position="134"/>
    </location>
</feature>
<feature type="region of interest" description="Disordered" evidence="1">
    <location>
        <begin position="1"/>
        <end position="209"/>
    </location>
</feature>
<feature type="compositionally biased region" description="Polar residues" evidence="1">
    <location>
        <begin position="1288"/>
        <end position="1310"/>
    </location>
</feature>
<keyword evidence="3" id="KW-1185">Reference proteome</keyword>
<evidence type="ECO:0000313" key="2">
    <source>
        <dbReference type="EMBL" id="PWN93760.1"/>
    </source>
</evidence>
<feature type="region of interest" description="Disordered" evidence="1">
    <location>
        <begin position="300"/>
        <end position="371"/>
    </location>
</feature>
<feature type="region of interest" description="Disordered" evidence="1">
    <location>
        <begin position="838"/>
        <end position="868"/>
    </location>
</feature>
<dbReference type="STRING" id="215250.A0A316YW23"/>
<feature type="compositionally biased region" description="Polar residues" evidence="1">
    <location>
        <begin position="950"/>
        <end position="962"/>
    </location>
</feature>
<feature type="compositionally biased region" description="Basic and acidic residues" evidence="1">
    <location>
        <begin position="767"/>
        <end position="778"/>
    </location>
</feature>
<feature type="compositionally biased region" description="Low complexity" evidence="1">
    <location>
        <begin position="648"/>
        <end position="661"/>
    </location>
</feature>
<proteinExistence type="predicted"/>
<dbReference type="InParanoid" id="A0A316YW23"/>
<feature type="compositionally biased region" description="Low complexity" evidence="1">
    <location>
        <begin position="411"/>
        <end position="421"/>
    </location>
</feature>
<feature type="compositionally biased region" description="Low complexity" evidence="1">
    <location>
        <begin position="87"/>
        <end position="96"/>
    </location>
</feature>
<dbReference type="GeneID" id="37047339"/>
<feature type="compositionally biased region" description="Basic and acidic residues" evidence="1">
    <location>
        <begin position="393"/>
        <end position="404"/>
    </location>
</feature>
<organism evidence="2 3">
    <name type="scientific">Acaromyces ingoldii</name>
    <dbReference type="NCBI Taxonomy" id="215250"/>
    <lineage>
        <taxon>Eukaryota</taxon>
        <taxon>Fungi</taxon>
        <taxon>Dikarya</taxon>
        <taxon>Basidiomycota</taxon>
        <taxon>Ustilaginomycotina</taxon>
        <taxon>Exobasidiomycetes</taxon>
        <taxon>Exobasidiales</taxon>
        <taxon>Cryptobasidiaceae</taxon>
        <taxon>Acaromyces</taxon>
    </lineage>
</organism>
<feature type="compositionally biased region" description="Basic and acidic residues" evidence="1">
    <location>
        <begin position="1688"/>
        <end position="1718"/>
    </location>
</feature>
<feature type="region of interest" description="Disordered" evidence="1">
    <location>
        <begin position="882"/>
        <end position="901"/>
    </location>
</feature>
<feature type="compositionally biased region" description="Polar residues" evidence="1">
    <location>
        <begin position="359"/>
        <end position="371"/>
    </location>
</feature>
<dbReference type="OrthoDB" id="1638493at2759"/>
<name>A0A316YW23_9BASI</name>
<accession>A0A316YW23</accession>
<feature type="compositionally biased region" description="Gly residues" evidence="1">
    <location>
        <begin position="969"/>
        <end position="987"/>
    </location>
</feature>
<feature type="region of interest" description="Disordered" evidence="1">
    <location>
        <begin position="940"/>
        <end position="993"/>
    </location>
</feature>
<feature type="compositionally biased region" description="Low complexity" evidence="1">
    <location>
        <begin position="1602"/>
        <end position="1616"/>
    </location>
</feature>
<feature type="compositionally biased region" description="Polar residues" evidence="1">
    <location>
        <begin position="1796"/>
        <end position="1806"/>
    </location>
</feature>
<dbReference type="EMBL" id="KZ819634">
    <property type="protein sequence ID" value="PWN93760.1"/>
    <property type="molecule type" value="Genomic_DNA"/>
</dbReference>
<evidence type="ECO:0000313" key="3">
    <source>
        <dbReference type="Proteomes" id="UP000245768"/>
    </source>
</evidence>
<feature type="compositionally biased region" description="Polar residues" evidence="1">
    <location>
        <begin position="160"/>
        <end position="179"/>
    </location>
</feature>
<feature type="compositionally biased region" description="Low complexity" evidence="1">
    <location>
        <begin position="852"/>
        <end position="868"/>
    </location>
</feature>
<feature type="compositionally biased region" description="Polar residues" evidence="1">
    <location>
        <begin position="733"/>
        <end position="753"/>
    </location>
</feature>
<feature type="region of interest" description="Disordered" evidence="1">
    <location>
        <begin position="1587"/>
        <end position="1852"/>
    </location>
</feature>
<feature type="compositionally biased region" description="Basic residues" evidence="1">
    <location>
        <begin position="443"/>
        <end position="454"/>
    </location>
</feature>
<feature type="region of interest" description="Disordered" evidence="1">
    <location>
        <begin position="1160"/>
        <end position="1363"/>
    </location>
</feature>
<feature type="region of interest" description="Disordered" evidence="1">
    <location>
        <begin position="226"/>
        <end position="259"/>
    </location>
</feature>
<feature type="compositionally biased region" description="Acidic residues" evidence="1">
    <location>
        <begin position="1731"/>
        <end position="1749"/>
    </location>
</feature>
<evidence type="ECO:0000256" key="1">
    <source>
        <dbReference type="SAM" id="MobiDB-lite"/>
    </source>
</evidence>
<dbReference type="RefSeq" id="XP_025380958.1">
    <property type="nucleotide sequence ID" value="XM_025525423.1"/>
</dbReference>
<protein>
    <submittedName>
        <fullName evidence="2">Uncharacterized protein</fullName>
    </submittedName>
</protein>
<sequence>MAETGMPTTRTSSLFPPGVPAPPEGSPSSLSLSAATSGLDRIAEDPTMTPSSSAGLVPTANKSPFPRRQRLMPRSPTTGPESVDELSSISASPAESGSEDEDDDLGSGAAAPRGVGRSRSKANKSSVGTKNSRMSMLDFLSGEPPRGWNGEEPRSDLENDNNQRTPRAASTASFGQASSVGRDPHLSSPMPPRRKAGPPAPIDTNVIANLTNGKRTSMFVPRAAVAETGPILPSSTRSASAGSGLHAPSDSSTVVPRSADAVRPTSMLFSRDATPPAATAAAASAAAVAASDSPGEMTAFEFLYSNQEPEEDAGTKEPSSVGAGFSKGKARASNDASNKGKRSSVGDRSKRVEVRVTPRTDSITMFGSTQTSSNYSLSGTVVLKINPAQAQGHGKEEPLSDDGNHGLQEQTAAATPASATARKADPKSDALAMEQDIVEMMTGRHKSASSKRPARSGASSPMLPPIVRDQSDSWDPEVLLRAPEASLRRTSVSMEPSRSGQSSRQSHHTDHEGTADDALKITSLKVTFSGFALYLDSSGRFSALRLAKVTQELLPESATLLLSASRDGESSEGGVDPAKDGLREGVEYEIEFDLSVPGWLPGTFHSRFGNTFYCLDAQACYSDQPADQEIPTVTVSRSKSMLAPRVPGLSSSSGSEAVSLAVEDERSRSSQRGLQPGTGSDGASSSTRRRSSRSSPSKRSSTTPAAAGDASAEQSRNKGSWLSKRAKQLQIRARTTVTALPSPSSAATPTTMKDASMPPEVPAPDGRSSHTDGTDGRRSARALEWARQWKQRQELVQRDQQGASKISSSDPLAIVIRRCRDVVPVPVARMAVIGPEGLPDAAMQDPPPMPGVSRVNSHSSRSVDDPLPAVPSEVPAAAVIDDTAPTTPGTSAAEGSADAQIEQGPAEPLRHVVPDPLPSALDVSTDPDKRAAQLAAPLATSLAPPAAPQRGSSNAANGTPHVSSRSGGIRQGRGAGRSSASGGGASEGSGTVPMRHFLHRPVLHPPADCPVENPDGQGLPFSLTLSIPSHAQIDGPTSDMLTFGVQIEVGKTHAWNQVREQGGLRLRDMQLVCVQTERHTSAPSRTFCHSYPLPPNPKVEPIELPMLGDPYRGLQGRSFTSADVRMRAGYDINLVRHHLELVKEGQAPDPVENNVERIRTCVVGPPPSQADKKRAADGAKGSDGQANGKSSRKGKERERASELKEREREREMKRDKEREAKERQREGEREQKEKEKREKKEKRKTMPSLASSSASGHGPPPSSSGPNPSSIPTVYGTTVDQAVVPSLRHSSAAASPTNLAAPSSSTTSGRVPSPAPEDAPRRSESAIAGPSSSLPTADALGGEAPASQDGHGKNKKPSRGRRAYESAIRGLSSFATAVMDISLVDYEGMDGTMDGGAGGADGSNQAANMDGDGDPQFKGPRATYSFAGHDSHGVDLTRGRVRMTVNLPLVTHSASIAKRDGTAQLAADFDSPYARVRHKLKVKLGFGFGSRPLGGEGEWGQALILCVPVRFTEAAPVEVREQFAPLPITQVTASSAAASGPPVAIVPPPTTTAAPGSAEIVTSAGGAAMPILPSYNQLFREDGSRLADEGEDLPQYPGPKGPSAFSTSAATPASPARNRLGLPKRGSVTAPSPRQDQTGTFSHQTNTAGESSTSVAQGTTNGAEDQQPSSDSGETELLIANTISPSRVVDEAVMMHHASQDDLDAARREQALELRELNEESASGARRMQSSEDEDDDEEEEEDDDDGTEEESRRVQQPLSEPQSRFDEVIDLDTGRILVRDLDDDTEGDDVRISSEPASGQGSSTAAAPIESGGDEEVSSIRGSSPLPAVHASTRVMRGSPDIDNWASANED</sequence>
<feature type="compositionally biased region" description="Low complexity" evidence="1">
    <location>
        <begin position="693"/>
        <end position="707"/>
    </location>
</feature>
<gene>
    <name evidence="2" type="ORF">FA10DRAFT_30889</name>
</gene>
<feature type="region of interest" description="Disordered" evidence="1">
    <location>
        <begin position="442"/>
        <end position="515"/>
    </location>
</feature>
<feature type="region of interest" description="Disordered" evidence="1">
    <location>
        <begin position="389"/>
        <end position="428"/>
    </location>
</feature>
<reference evidence="2 3" key="1">
    <citation type="journal article" date="2018" name="Mol. Biol. Evol.">
        <title>Broad Genomic Sampling Reveals a Smut Pathogenic Ancestry of the Fungal Clade Ustilaginomycotina.</title>
        <authorList>
            <person name="Kijpornyongpan T."/>
            <person name="Mondo S.J."/>
            <person name="Barry K."/>
            <person name="Sandor L."/>
            <person name="Lee J."/>
            <person name="Lipzen A."/>
            <person name="Pangilinan J."/>
            <person name="LaButti K."/>
            <person name="Hainaut M."/>
            <person name="Henrissat B."/>
            <person name="Grigoriev I.V."/>
            <person name="Spatafora J.W."/>
            <person name="Aime M.C."/>
        </authorList>
    </citation>
    <scope>NUCLEOTIDE SEQUENCE [LARGE SCALE GENOMIC DNA]</scope>
    <source>
        <strain evidence="2 3">MCA 4198</strain>
    </source>
</reference>
<feature type="compositionally biased region" description="Low complexity" evidence="1">
    <location>
        <begin position="1247"/>
        <end position="1257"/>
    </location>
</feature>
<feature type="compositionally biased region" description="Polar residues" evidence="1">
    <location>
        <begin position="1"/>
        <end position="14"/>
    </location>
</feature>